<evidence type="ECO:0000313" key="9">
    <source>
        <dbReference type="EMBL" id="EEN50748.1"/>
    </source>
</evidence>
<protein>
    <recommendedName>
        <fullName evidence="8">Fucolectin tachylectin-4 pentraxin-1 domain-containing protein</fullName>
    </recommendedName>
</protein>
<dbReference type="InParanoid" id="C3Z9Q2"/>
<feature type="domain" description="Fucolectin tachylectin-4 pentraxin-1" evidence="8">
    <location>
        <begin position="4"/>
        <end position="146"/>
    </location>
</feature>
<evidence type="ECO:0000256" key="6">
    <source>
        <dbReference type="ARBA" id="ARBA00022837"/>
    </source>
</evidence>
<dbReference type="PANTHER" id="PTHR45713:SF6">
    <property type="entry name" value="F5_8 TYPE C DOMAIN-CONTAINING PROTEIN"/>
    <property type="match status" value="1"/>
</dbReference>
<keyword evidence="7" id="KW-1015">Disulfide bond</keyword>
<dbReference type="InterPro" id="IPR051941">
    <property type="entry name" value="BG_Antigen-Binding_Lectin"/>
</dbReference>
<dbReference type="GO" id="GO:0001868">
    <property type="term" value="P:regulation of complement activation, lectin pathway"/>
    <property type="evidence" value="ECO:0007669"/>
    <property type="project" value="UniProtKB-ARBA"/>
</dbReference>
<name>C3Z9Q2_BRAFL</name>
<dbReference type="AlphaFoldDB" id="C3Z9Q2"/>
<evidence type="ECO:0000256" key="4">
    <source>
        <dbReference type="ARBA" id="ARBA00022723"/>
    </source>
</evidence>
<sequence>AGGFTNLALYKPAYQSSVAWNGNPDRAVDGGRSGTFHDGSCTHTDTEDNPWWYVDLERTQEVDHITIFNRQDCCWDRITPFEVYIGDKSNVTENQKLVGDFSFPAGQAEKTIQVGGLKGRYVGITLPGSNRILALCEVEVYGGDAGGFTNLALYKPAYQSSVSWNGNPGRAVDGGRSGSFADGSCSHTDTEDNPWWYVDLERTQEVDHITIFNRQDCCWDRITPFEVYIGDKSNVTENQKLVGDFSFPAGQAEKTIQVGGLKGRYVSITLPGSNRILALCEVEVYG</sequence>
<dbReference type="Pfam" id="PF22633">
    <property type="entry name" value="F5_F8_type_C_2"/>
    <property type="match status" value="2"/>
</dbReference>
<dbReference type="eggNOG" id="ENOG502QQVA">
    <property type="taxonomic scope" value="Eukaryota"/>
</dbReference>
<gene>
    <name evidence="9" type="ORF">BRAFLDRAFT_224255</name>
</gene>
<comment type="subunit">
    <text evidence="3">Homotrimer.</text>
</comment>
<accession>C3Z9Q2</accession>
<dbReference type="EMBL" id="GG666600">
    <property type="protein sequence ID" value="EEN50748.1"/>
    <property type="molecule type" value="Genomic_DNA"/>
</dbReference>
<reference evidence="9" key="1">
    <citation type="journal article" date="2008" name="Nature">
        <title>The amphioxus genome and the evolution of the chordate karyotype.</title>
        <authorList>
            <consortium name="US DOE Joint Genome Institute (JGI-PGF)"/>
            <person name="Putnam N.H."/>
            <person name="Butts T."/>
            <person name="Ferrier D.E.K."/>
            <person name="Furlong R.F."/>
            <person name="Hellsten U."/>
            <person name="Kawashima T."/>
            <person name="Robinson-Rechavi M."/>
            <person name="Shoguchi E."/>
            <person name="Terry A."/>
            <person name="Yu J.-K."/>
            <person name="Benito-Gutierrez E.L."/>
            <person name="Dubchak I."/>
            <person name="Garcia-Fernandez J."/>
            <person name="Gibson-Brown J.J."/>
            <person name="Grigoriev I.V."/>
            <person name="Horton A.C."/>
            <person name="de Jong P.J."/>
            <person name="Jurka J."/>
            <person name="Kapitonov V.V."/>
            <person name="Kohara Y."/>
            <person name="Kuroki Y."/>
            <person name="Lindquist E."/>
            <person name="Lucas S."/>
            <person name="Osoegawa K."/>
            <person name="Pennacchio L.A."/>
            <person name="Salamov A.A."/>
            <person name="Satou Y."/>
            <person name="Sauka-Spengler T."/>
            <person name="Schmutz J."/>
            <person name="Shin-I T."/>
            <person name="Toyoda A."/>
            <person name="Bronner-Fraser M."/>
            <person name="Fujiyama A."/>
            <person name="Holland L.Z."/>
            <person name="Holland P.W.H."/>
            <person name="Satoh N."/>
            <person name="Rokhsar D.S."/>
        </authorList>
    </citation>
    <scope>NUCLEOTIDE SEQUENCE [LARGE SCALE GENOMIC DNA]</scope>
    <source>
        <strain evidence="9">S238N-H82</strain>
        <tissue evidence="9">Testes</tissue>
    </source>
</reference>
<keyword evidence="4" id="KW-0479">Metal-binding</keyword>
<comment type="function">
    <text evidence="1">Acts as a defensive agent. Recognizes blood group fucosylated oligosaccharides including A, B, H and Lewis B-type antigens. Does not recognize Lewis A antigen and has low affinity for monovalent haptens.</text>
</comment>
<evidence type="ECO:0000256" key="7">
    <source>
        <dbReference type="ARBA" id="ARBA00023157"/>
    </source>
</evidence>
<dbReference type="InterPro" id="IPR008979">
    <property type="entry name" value="Galactose-bd-like_sf"/>
</dbReference>
<dbReference type="GO" id="GO:0046872">
    <property type="term" value="F:metal ion binding"/>
    <property type="evidence" value="ECO:0007669"/>
    <property type="project" value="UniProtKB-KW"/>
</dbReference>
<dbReference type="GO" id="GO:0010185">
    <property type="term" value="P:regulation of cellular defense response"/>
    <property type="evidence" value="ECO:0007669"/>
    <property type="project" value="UniProtKB-ARBA"/>
</dbReference>
<evidence type="ECO:0000256" key="1">
    <source>
        <dbReference type="ARBA" id="ARBA00002219"/>
    </source>
</evidence>
<keyword evidence="6" id="KW-0106">Calcium</keyword>
<dbReference type="InterPro" id="IPR006585">
    <property type="entry name" value="FTP1"/>
</dbReference>
<keyword evidence="5" id="KW-0430">Lectin</keyword>
<evidence type="ECO:0000259" key="8">
    <source>
        <dbReference type="SMART" id="SM00607"/>
    </source>
</evidence>
<dbReference type="PANTHER" id="PTHR45713">
    <property type="entry name" value="FTP DOMAIN-CONTAINING PROTEIN"/>
    <property type="match status" value="1"/>
</dbReference>
<comment type="similarity">
    <text evidence="2">Belongs to the fucolectin family.</text>
</comment>
<evidence type="ECO:0000256" key="5">
    <source>
        <dbReference type="ARBA" id="ARBA00022734"/>
    </source>
</evidence>
<proteinExistence type="inferred from homology"/>
<feature type="domain" description="Fucolectin tachylectin-4 pentraxin-1" evidence="8">
    <location>
        <begin position="148"/>
        <end position="286"/>
    </location>
</feature>
<feature type="non-terminal residue" evidence="9">
    <location>
        <position position="286"/>
    </location>
</feature>
<feature type="non-terminal residue" evidence="9">
    <location>
        <position position="1"/>
    </location>
</feature>
<dbReference type="SUPFAM" id="SSF49785">
    <property type="entry name" value="Galactose-binding domain-like"/>
    <property type="match status" value="2"/>
</dbReference>
<evidence type="ECO:0000256" key="2">
    <source>
        <dbReference type="ARBA" id="ARBA00010147"/>
    </source>
</evidence>
<organism>
    <name type="scientific">Branchiostoma floridae</name>
    <name type="common">Florida lancelet</name>
    <name type="synonym">Amphioxus</name>
    <dbReference type="NCBI Taxonomy" id="7739"/>
    <lineage>
        <taxon>Eukaryota</taxon>
        <taxon>Metazoa</taxon>
        <taxon>Chordata</taxon>
        <taxon>Cephalochordata</taxon>
        <taxon>Leptocardii</taxon>
        <taxon>Amphioxiformes</taxon>
        <taxon>Branchiostomatidae</taxon>
        <taxon>Branchiostoma</taxon>
    </lineage>
</organism>
<dbReference type="GO" id="GO:0042806">
    <property type="term" value="F:fucose binding"/>
    <property type="evidence" value="ECO:0007669"/>
    <property type="project" value="UniProtKB-ARBA"/>
</dbReference>
<evidence type="ECO:0000256" key="3">
    <source>
        <dbReference type="ARBA" id="ARBA00011233"/>
    </source>
</evidence>
<dbReference type="Gene3D" id="2.60.120.260">
    <property type="entry name" value="Galactose-binding domain-like"/>
    <property type="match status" value="2"/>
</dbReference>
<dbReference type="SMART" id="SM00607">
    <property type="entry name" value="FTP"/>
    <property type="match status" value="2"/>
</dbReference>